<organism evidence="2 3">
    <name type="scientific">Parablautia intestinalis</name>
    <dbReference type="NCBI Taxonomy" id="2320100"/>
    <lineage>
        <taxon>Bacteria</taxon>
        <taxon>Bacillati</taxon>
        <taxon>Bacillota</taxon>
        <taxon>Clostridia</taxon>
        <taxon>Lachnospirales</taxon>
        <taxon>Lachnospiraceae</taxon>
        <taxon>Parablautia</taxon>
    </lineage>
</organism>
<dbReference type="InterPro" id="IPR001667">
    <property type="entry name" value="DDH_dom"/>
</dbReference>
<evidence type="ECO:0000313" key="2">
    <source>
        <dbReference type="EMBL" id="RKI91497.1"/>
    </source>
</evidence>
<dbReference type="Pfam" id="PF01368">
    <property type="entry name" value="DHH"/>
    <property type="match status" value="1"/>
</dbReference>
<dbReference type="PANTHER" id="PTHR47618:SF1">
    <property type="entry name" value="BIFUNCTIONAL OLIGORIBONUCLEASE AND PAP PHOSPHATASE NRNA"/>
    <property type="match status" value="1"/>
</dbReference>
<evidence type="ECO:0000259" key="1">
    <source>
        <dbReference type="Pfam" id="PF01368"/>
    </source>
</evidence>
<proteinExistence type="predicted"/>
<dbReference type="PANTHER" id="PTHR47618">
    <property type="entry name" value="BIFUNCTIONAL OLIGORIBONUCLEASE AND PAP PHOSPHATASE NRNA"/>
    <property type="match status" value="1"/>
</dbReference>
<dbReference type="OrthoDB" id="5896813at2"/>
<dbReference type="SUPFAM" id="SSF64182">
    <property type="entry name" value="DHH phosphoesterases"/>
    <property type="match status" value="1"/>
</dbReference>
<accession>A0A3A9AJE2</accession>
<dbReference type="EMBL" id="RAYQ01000009">
    <property type="protein sequence ID" value="RKI91497.1"/>
    <property type="molecule type" value="Genomic_DNA"/>
</dbReference>
<keyword evidence="3" id="KW-1185">Reference proteome</keyword>
<dbReference type="InterPro" id="IPR038763">
    <property type="entry name" value="DHH_sf"/>
</dbReference>
<reference evidence="2 3" key="1">
    <citation type="submission" date="2018-09" db="EMBL/GenBank/DDBJ databases">
        <title>Murine metabolic-syndrome-specific gut microbial biobank.</title>
        <authorList>
            <person name="Liu C."/>
        </authorList>
    </citation>
    <scope>NUCLEOTIDE SEQUENCE [LARGE SCALE GENOMIC DNA]</scope>
    <source>
        <strain evidence="2 3">0.1xD8-82</strain>
    </source>
</reference>
<name>A0A3A9AJE2_9FIRM</name>
<dbReference type="InterPro" id="IPR051319">
    <property type="entry name" value="Oligoribo/pAp-PDE_c-di-AMP_PDE"/>
</dbReference>
<protein>
    <recommendedName>
        <fullName evidence="1">DDH domain-containing protein</fullName>
    </recommendedName>
</protein>
<sequence length="555" mass="62133">MPERVCKCNFPDLRRRHQAGNSPREVYHMQLKELLPFDTIVIQCHNDPDADAIASGYGIFVYLQKHAKKVRLIYGGAPIRKANLVLMTADLGIPIEHITTLDVQPDLLLTVDCQYGEKNVQHFSGKNIAVIDHHMVKNSAALPPLSEVRSSYGACAVIIWDLLCKEGFPVSANESLSTALYYGLFMDTNRMQELRHPMDRDLRDALEPACNQGKLFRFQNCNLSLSELKLTGQALSGYDYYEYGEGHGFAIVGADECDPNILGIISDMLVEVDIIDVCVVYCMQAGGVKLSIRSCVRETKANELAAFLTEGLGNGGGHIRKSGGFLEKDALTAAYRQQYGYYPTQLKIGAQRIIAARMEQYFLNQDVVYAGSKEAPDLSAEPLYQKKQLKIGYVRATDMYPAGTRVEVRMLEGDQNFSIDEDTFFIIGAEGEVYINKEAIFQENNEAVDAPYQFHGEYAPLIHKAIRMKGSDEEVMAPKNLTACAKTCITKPGRRIHARCLKRMTKVVIPWSDSYLLGMPGDYLAARQDNLTDIYIIKKNIFLKTYEPVISDIEA</sequence>
<evidence type="ECO:0000313" key="3">
    <source>
        <dbReference type="Proteomes" id="UP000280696"/>
    </source>
</evidence>
<dbReference type="Proteomes" id="UP000280696">
    <property type="component" value="Unassembled WGS sequence"/>
</dbReference>
<dbReference type="AlphaFoldDB" id="A0A3A9AJE2"/>
<gene>
    <name evidence="2" type="ORF">D7V94_09445</name>
</gene>
<dbReference type="Gene3D" id="3.10.310.30">
    <property type="match status" value="1"/>
</dbReference>
<dbReference type="Gene3D" id="3.90.1640.10">
    <property type="entry name" value="inorganic pyrophosphatase (n-terminal core)"/>
    <property type="match status" value="1"/>
</dbReference>
<comment type="caution">
    <text evidence="2">The sequence shown here is derived from an EMBL/GenBank/DDBJ whole genome shotgun (WGS) entry which is preliminary data.</text>
</comment>
<feature type="domain" description="DDH" evidence="1">
    <location>
        <begin position="40"/>
        <end position="183"/>
    </location>
</feature>